<accession>A0A6A5C2C0</accession>
<feature type="compositionally biased region" description="Low complexity" evidence="3">
    <location>
        <begin position="12"/>
        <end position="36"/>
    </location>
</feature>
<dbReference type="PANTHER" id="PTHR46093">
    <property type="entry name" value="ACYL-COA-BINDING DOMAIN-CONTAINING PROTEIN 5"/>
    <property type="match status" value="1"/>
</dbReference>
<dbReference type="InterPro" id="IPR000210">
    <property type="entry name" value="BTB/POZ_dom"/>
</dbReference>
<dbReference type="SUPFAM" id="SSF117281">
    <property type="entry name" value="Kelch motif"/>
    <property type="match status" value="1"/>
</dbReference>
<dbReference type="InterPro" id="IPR015915">
    <property type="entry name" value="Kelch-typ_b-propeller"/>
</dbReference>
<evidence type="ECO:0000313" key="6">
    <source>
        <dbReference type="Proteomes" id="UP000444721"/>
    </source>
</evidence>
<feature type="domain" description="BTB" evidence="4">
    <location>
        <begin position="783"/>
        <end position="862"/>
    </location>
</feature>
<dbReference type="GeneID" id="68120392"/>
<dbReference type="Gene3D" id="2.120.10.80">
    <property type="entry name" value="Kelch-type beta propeller"/>
    <property type="match status" value="1"/>
</dbReference>
<reference evidence="5 6" key="1">
    <citation type="journal article" date="2019" name="Sci. Rep.">
        <title>Nanopore sequencing improves the draft genome of the human pathogenic amoeba Naegleria fowleri.</title>
        <authorList>
            <person name="Liechti N."/>
            <person name="Schurch N."/>
            <person name="Bruggmann R."/>
            <person name="Wittwer M."/>
        </authorList>
    </citation>
    <scope>NUCLEOTIDE SEQUENCE [LARGE SCALE GENOMIC DNA]</scope>
    <source>
        <strain evidence="5 6">ATCC 30894</strain>
    </source>
</reference>
<keyword evidence="2" id="KW-0677">Repeat</keyword>
<evidence type="ECO:0000313" key="5">
    <source>
        <dbReference type="EMBL" id="KAF0980694.1"/>
    </source>
</evidence>
<organism evidence="5 6">
    <name type="scientific">Naegleria fowleri</name>
    <name type="common">Brain eating amoeba</name>
    <dbReference type="NCBI Taxonomy" id="5763"/>
    <lineage>
        <taxon>Eukaryota</taxon>
        <taxon>Discoba</taxon>
        <taxon>Heterolobosea</taxon>
        <taxon>Tetramitia</taxon>
        <taxon>Eutetramitia</taxon>
        <taxon>Vahlkampfiidae</taxon>
        <taxon>Naegleria</taxon>
    </lineage>
</organism>
<gene>
    <name evidence="5" type="ORF">FDP41_013177</name>
</gene>
<dbReference type="VEuPathDB" id="AmoebaDB:NF0027600"/>
<evidence type="ECO:0000259" key="4">
    <source>
        <dbReference type="PROSITE" id="PS50097"/>
    </source>
</evidence>
<dbReference type="VEuPathDB" id="AmoebaDB:FDP41_013177"/>
<dbReference type="PANTHER" id="PTHR46093:SF18">
    <property type="entry name" value="FIBRONECTIN TYPE-III DOMAIN-CONTAINING PROTEIN"/>
    <property type="match status" value="1"/>
</dbReference>
<name>A0A6A5C2C0_NAEFO</name>
<dbReference type="AlphaFoldDB" id="A0A6A5C2C0"/>
<dbReference type="OrthoDB" id="432528at2759"/>
<keyword evidence="6" id="KW-1185">Reference proteome</keyword>
<feature type="region of interest" description="Disordered" evidence="3">
    <location>
        <begin position="1"/>
        <end position="36"/>
    </location>
</feature>
<protein>
    <recommendedName>
        <fullName evidence="4">BTB domain-containing protein</fullName>
    </recommendedName>
</protein>
<proteinExistence type="predicted"/>
<evidence type="ECO:0000256" key="1">
    <source>
        <dbReference type="ARBA" id="ARBA00022441"/>
    </source>
</evidence>
<evidence type="ECO:0000256" key="2">
    <source>
        <dbReference type="ARBA" id="ARBA00022737"/>
    </source>
</evidence>
<dbReference type="RefSeq" id="XP_044565407.1">
    <property type="nucleotide sequence ID" value="XM_044703778.1"/>
</dbReference>
<comment type="caution">
    <text evidence="5">The sequence shown here is derived from an EMBL/GenBank/DDBJ whole genome shotgun (WGS) entry which is preliminary data.</text>
</comment>
<keyword evidence="1" id="KW-0880">Kelch repeat</keyword>
<dbReference type="EMBL" id="VFQX01000017">
    <property type="protein sequence ID" value="KAF0980694.1"/>
    <property type="molecule type" value="Genomic_DNA"/>
</dbReference>
<dbReference type="Pfam" id="PF24681">
    <property type="entry name" value="Kelch_KLHDC2_KLHL20_DRC7"/>
    <property type="match status" value="1"/>
</dbReference>
<sequence length="999" mass="115176">MNLSHFSRAFGTNNDNNTNNNNDNNNNNNPINNIPNVSTLADVKDFNDDDESITDHQENIMQPSIPFRMFTAQEQTGQVPSQRSQIALVAVPPRHSLFCLGGVVDKPSNPGSVLQVYEFDLRTGVWKQHLDGGESSTSKVGNLWALKACYRRADHHIWCFGGNTDSSLASFNVIENIAPYGVFCLDLHTFKWKTKLDRIGKLNWRRATKKDGYPFALPENETTASKLGEKRYGHAMEMMNDQSKLIVFGGDNGTGLELNDFIEFDYRDLLWRPVEVVAGKTPLMRHVMCSAMTNTDKFFIFGGRCLVLNASDTSLQSLAYFDFACKTWFNIEINYTFPSSRFALAFSTFQAYGKPNLVSRHSDVHHNYESFYEYLCMHGGRNDGHRFNDTYIYNIEEEKWISCKLVDDSIGIAETLLEQEKDIQIMTLSKERKMKRKELSSKEIIYRGGNIGQCISYNDINFKSSSLFYDYSLGMTTFSMPMVSQYPTPLSLKFISFGGKTGFDTYSVYDSSLLTFDLTFFNYQNDPSLLVDPTKSASTDACLEELSVKLWFQKQFKDCSIVDASHNAVDCHRFILVKNNYFNNIIQSQQYKTDLKTEHLTLILKYCYGIELAPRDAGLSYHVHPTLDFDLKDKSMMDFIDLYSVVHDMKFVELLEYLRKLLTVTMNIEMATSMFKELCSLVQKRDTEPLNELLRFCADYLRFTVLPEMEVLRDAELEIFISSNNFSLQETSLFRSLISSPVPPNFNFKHYVKRRVMLAREYMHLNLIALMSNPSDIKLTTFSNIIVRLDDSIRFEIEAPSALLSLRFDYFNNLIFNKLFSEHQLDIELPTEVFYQPHAVHPLLNLAVVLYYAYTNDVDLENVLACKHVFPTQKNDHEQTTNNEFQPVEITQSLLIQYIIDIYSLADFLASLSMKESILKYVRRLIATEKLSTETVTRISQELASDHENTSDLLSEIYEMFHDCSDEYVTLQKQEVRKAKRFVKPPPETLDIEFEEEEE</sequence>
<dbReference type="OMA" id="YCYGIEL"/>
<dbReference type="PROSITE" id="PS50097">
    <property type="entry name" value="BTB"/>
    <property type="match status" value="1"/>
</dbReference>
<evidence type="ECO:0000256" key="3">
    <source>
        <dbReference type="SAM" id="MobiDB-lite"/>
    </source>
</evidence>
<dbReference type="VEuPathDB" id="AmoebaDB:NfTy_035980"/>
<dbReference type="Proteomes" id="UP000444721">
    <property type="component" value="Unassembled WGS sequence"/>
</dbReference>